<organism evidence="2">
    <name type="scientific">Geobacter sp. (strain M21)</name>
    <dbReference type="NCBI Taxonomy" id="443144"/>
    <lineage>
        <taxon>Bacteria</taxon>
        <taxon>Pseudomonadati</taxon>
        <taxon>Thermodesulfobacteriota</taxon>
        <taxon>Desulfuromonadia</taxon>
        <taxon>Geobacterales</taxon>
        <taxon>Geobacteraceae</taxon>
        <taxon>Geobacter</taxon>
    </lineage>
</organism>
<evidence type="ECO:0000313" key="2">
    <source>
        <dbReference type="EMBL" id="ACT18443.1"/>
    </source>
</evidence>
<accession>C6DZD5</accession>
<reference evidence="2" key="1">
    <citation type="submission" date="2009-07" db="EMBL/GenBank/DDBJ databases">
        <title>Complete sequence of Geobacter sp. M21.</title>
        <authorList>
            <consortium name="US DOE Joint Genome Institute"/>
            <person name="Lucas S."/>
            <person name="Copeland A."/>
            <person name="Lapidus A."/>
            <person name="Glavina del Rio T."/>
            <person name="Dalin E."/>
            <person name="Tice H."/>
            <person name="Bruce D."/>
            <person name="Goodwin L."/>
            <person name="Pitluck S."/>
            <person name="Saunders E."/>
            <person name="Brettin T."/>
            <person name="Detter J.C."/>
            <person name="Han C."/>
            <person name="Larimer F."/>
            <person name="Land M."/>
            <person name="Hauser L."/>
            <person name="Kyrpides N."/>
            <person name="Ovchinnikova G."/>
            <person name="Lovley D."/>
        </authorList>
    </citation>
    <scope>NUCLEOTIDE SEQUENCE [LARGE SCALE GENOMIC DNA]</scope>
    <source>
        <strain evidence="2">M21</strain>
    </source>
</reference>
<dbReference type="EMBL" id="CP001661">
    <property type="protein sequence ID" value="ACT18443.1"/>
    <property type="molecule type" value="Genomic_DNA"/>
</dbReference>
<sequence>MFAIKKTGGEMSIIDIELVRQTLMANYKAKIDALVAERDKELALLDRLVELSKSLPGKPQGTRSTTRRSRRTKFPQGYGPDEPKKPSAKDRIRAARQILTGDFSRKQLHEAVNNDGHGEMKIGTFSPNMSQLVGSEIIEVQKATGNNPAVYRWKEQEDLF</sequence>
<dbReference type="KEGG" id="gem:GM21_2396"/>
<evidence type="ECO:0000256" key="1">
    <source>
        <dbReference type="SAM" id="MobiDB-lite"/>
    </source>
</evidence>
<name>C6DZD5_GEOSM</name>
<protein>
    <submittedName>
        <fullName evidence="2">Uncharacterized protein</fullName>
    </submittedName>
</protein>
<proteinExistence type="predicted"/>
<feature type="region of interest" description="Disordered" evidence="1">
    <location>
        <begin position="54"/>
        <end position="90"/>
    </location>
</feature>
<gene>
    <name evidence="2" type="ordered locus">GM21_2396</name>
</gene>
<feature type="compositionally biased region" description="Basic and acidic residues" evidence="1">
    <location>
        <begin position="81"/>
        <end position="90"/>
    </location>
</feature>
<dbReference type="AlphaFoldDB" id="C6DZD5"/>
<dbReference type="HOGENOM" id="CLU_1649710_0_0_7"/>